<evidence type="ECO:0000313" key="2">
    <source>
        <dbReference type="Proteomes" id="UP000826195"/>
    </source>
</evidence>
<accession>A0AAV7IJC2</accession>
<keyword evidence="2" id="KW-1185">Reference proteome</keyword>
<name>A0AAV7IJC2_COTGL</name>
<dbReference type="Proteomes" id="UP000826195">
    <property type="component" value="Unassembled WGS sequence"/>
</dbReference>
<sequence>MRPYSLNARCGKGPYPHAGEFGCSNGAMLPIAKLKKTCQQQRACLFYKQPMTIMVIPGVKVHELCGYVDEVVGMKKVVVGRAFNDRIINLLSVIVNNGGNSRICVLFWGDTATQLFGNLSERSIITIKRAKAQKRNSQFHDPEDGVGPIELSTTQVSTVVIENFLFHPLKVPIPPQHQGNSCLVQRRSEDLLQD</sequence>
<organism evidence="1 2">
    <name type="scientific">Cotesia glomerata</name>
    <name type="common">Lepidopteran parasitic wasp</name>
    <name type="synonym">Apanteles glomeratus</name>
    <dbReference type="NCBI Taxonomy" id="32391"/>
    <lineage>
        <taxon>Eukaryota</taxon>
        <taxon>Metazoa</taxon>
        <taxon>Ecdysozoa</taxon>
        <taxon>Arthropoda</taxon>
        <taxon>Hexapoda</taxon>
        <taxon>Insecta</taxon>
        <taxon>Pterygota</taxon>
        <taxon>Neoptera</taxon>
        <taxon>Endopterygota</taxon>
        <taxon>Hymenoptera</taxon>
        <taxon>Apocrita</taxon>
        <taxon>Ichneumonoidea</taxon>
        <taxon>Braconidae</taxon>
        <taxon>Microgastrinae</taxon>
        <taxon>Cotesia</taxon>
    </lineage>
</organism>
<proteinExistence type="predicted"/>
<evidence type="ECO:0008006" key="3">
    <source>
        <dbReference type="Google" id="ProtNLM"/>
    </source>
</evidence>
<reference evidence="1 2" key="1">
    <citation type="journal article" date="2021" name="J. Hered.">
        <title>A chromosome-level genome assembly of the parasitoid wasp, Cotesia glomerata (Hymenoptera: Braconidae).</title>
        <authorList>
            <person name="Pinto B.J."/>
            <person name="Weis J.J."/>
            <person name="Gamble T."/>
            <person name="Ode P.J."/>
            <person name="Paul R."/>
            <person name="Zaspel J.M."/>
        </authorList>
    </citation>
    <scope>NUCLEOTIDE SEQUENCE [LARGE SCALE GENOMIC DNA]</scope>
    <source>
        <strain evidence="1">CgM1</strain>
    </source>
</reference>
<protein>
    <recommendedName>
        <fullName evidence="3">Replication protein A OB domain-containing protein</fullName>
    </recommendedName>
</protein>
<gene>
    <name evidence="1" type="ORF">KQX54_011617</name>
</gene>
<dbReference type="EMBL" id="JAHXZJ010001492">
    <property type="protein sequence ID" value="KAH0552524.1"/>
    <property type="molecule type" value="Genomic_DNA"/>
</dbReference>
<dbReference type="Gene3D" id="2.40.50.140">
    <property type="entry name" value="Nucleic acid-binding proteins"/>
    <property type="match status" value="1"/>
</dbReference>
<dbReference type="AlphaFoldDB" id="A0AAV7IJC2"/>
<dbReference type="InterPro" id="IPR012340">
    <property type="entry name" value="NA-bd_OB-fold"/>
</dbReference>
<comment type="caution">
    <text evidence="1">The sequence shown here is derived from an EMBL/GenBank/DDBJ whole genome shotgun (WGS) entry which is preliminary data.</text>
</comment>
<evidence type="ECO:0000313" key="1">
    <source>
        <dbReference type="EMBL" id="KAH0552524.1"/>
    </source>
</evidence>